<dbReference type="OrthoDB" id="3886871at2759"/>
<feature type="chain" id="PRO_5022147111" evidence="1">
    <location>
        <begin position="17"/>
        <end position="399"/>
    </location>
</feature>
<reference evidence="2 3" key="1">
    <citation type="submission" date="2019-07" db="EMBL/GenBank/DDBJ databases">
        <title>Finished genome of Venturia effusa.</title>
        <authorList>
            <person name="Young C.A."/>
            <person name="Cox M.P."/>
            <person name="Ganley A.R.D."/>
            <person name="David W.J."/>
        </authorList>
    </citation>
    <scope>NUCLEOTIDE SEQUENCE [LARGE SCALE GENOMIC DNA]</scope>
    <source>
        <strain evidence="3">albino</strain>
    </source>
</reference>
<feature type="signal peptide" evidence="1">
    <location>
        <begin position="1"/>
        <end position="16"/>
    </location>
</feature>
<dbReference type="Proteomes" id="UP000316270">
    <property type="component" value="Chromosome 2"/>
</dbReference>
<proteinExistence type="predicted"/>
<evidence type="ECO:0000256" key="1">
    <source>
        <dbReference type="SAM" id="SignalP"/>
    </source>
</evidence>
<dbReference type="EMBL" id="CP042186">
    <property type="protein sequence ID" value="QDS68679.1"/>
    <property type="molecule type" value="Genomic_DNA"/>
</dbReference>
<keyword evidence="1" id="KW-0732">Signal</keyword>
<organism evidence="2 3">
    <name type="scientific">Venturia effusa</name>
    <dbReference type="NCBI Taxonomy" id="50376"/>
    <lineage>
        <taxon>Eukaryota</taxon>
        <taxon>Fungi</taxon>
        <taxon>Dikarya</taxon>
        <taxon>Ascomycota</taxon>
        <taxon>Pezizomycotina</taxon>
        <taxon>Dothideomycetes</taxon>
        <taxon>Pleosporomycetidae</taxon>
        <taxon>Venturiales</taxon>
        <taxon>Venturiaceae</taxon>
        <taxon>Venturia</taxon>
    </lineage>
</organism>
<evidence type="ECO:0000313" key="3">
    <source>
        <dbReference type="Proteomes" id="UP000316270"/>
    </source>
</evidence>
<keyword evidence="3" id="KW-1185">Reference proteome</keyword>
<accession>A0A517KZ66</accession>
<gene>
    <name evidence="2" type="ORF">FKW77_002226</name>
</gene>
<sequence length="399" mass="42808">MKSCNILLALPLAASAAVIQIEPRQIDLGAAFSGLAGTLVNTFGPKPVKALKIEELQPRNPAAKRIRVTWGPYKIRGSNSTSKLGNSPSMDGGGTGYQFKTDTDFPTDITLLDGIVEIHNKEGQRLTLEDNIYTHHFLMFDLGKAQKATFTCENDLKIRYVPMPGPVVMGGAAEDAEAHYSTTTVMPGKKTGYYVKKDTPILGNIDIVNSNKEDMEVYPSADMEYLTGRPEGFLDASPVFLPVTGCDSKDLMPGIVQTPKGQHKWTLNSKGVMANEDAILYLFRGHMHDGGANIALKINDELACDSQAIYGGKGHVGKNADGKMWETIGDMKTCPGGVVVKKGDKISMTANYDLMAHPAREGGHGGMLGDSLGKLMGGDEGHAEQMAVMIVYSAPLSGV</sequence>
<evidence type="ECO:0000313" key="2">
    <source>
        <dbReference type="EMBL" id="QDS68679.1"/>
    </source>
</evidence>
<name>A0A517KZ66_9PEZI</name>
<protein>
    <submittedName>
        <fullName evidence="2">Uncharacterized protein</fullName>
    </submittedName>
</protein>
<dbReference type="AlphaFoldDB" id="A0A517KZ66"/>